<dbReference type="Pfam" id="PF00883">
    <property type="entry name" value="Peptidase_M17"/>
    <property type="match status" value="1"/>
</dbReference>
<dbReference type="InterPro" id="IPR000819">
    <property type="entry name" value="Peptidase_M17_C"/>
</dbReference>
<dbReference type="EMBL" id="CALNXI010000942">
    <property type="protein sequence ID" value="CAH3148025.1"/>
    <property type="molecule type" value="Genomic_DNA"/>
</dbReference>
<name>A0ABN8PPD1_9CNID</name>
<organism evidence="2 3">
    <name type="scientific">Porites evermanni</name>
    <dbReference type="NCBI Taxonomy" id="104178"/>
    <lineage>
        <taxon>Eukaryota</taxon>
        <taxon>Metazoa</taxon>
        <taxon>Cnidaria</taxon>
        <taxon>Anthozoa</taxon>
        <taxon>Hexacorallia</taxon>
        <taxon>Scleractinia</taxon>
        <taxon>Fungiina</taxon>
        <taxon>Poritidae</taxon>
        <taxon>Porites</taxon>
    </lineage>
</organism>
<sequence>MMHIYHLCFSRSAGACTAAAFLKEFVDVKHWAHFDIAGVMDNSANAVPYLNKGMSGTKRI</sequence>
<gene>
    <name evidence="2" type="ORF">PEVE_00044464</name>
</gene>
<accession>A0ABN8PPD1</accession>
<dbReference type="Proteomes" id="UP001159427">
    <property type="component" value="Unassembled WGS sequence"/>
</dbReference>
<evidence type="ECO:0000259" key="1">
    <source>
        <dbReference type="Pfam" id="PF00883"/>
    </source>
</evidence>
<protein>
    <recommendedName>
        <fullName evidence="1">Cytosol aminopeptidase domain-containing protein</fullName>
    </recommendedName>
</protein>
<keyword evidence="3" id="KW-1185">Reference proteome</keyword>
<dbReference type="Gene3D" id="3.40.630.10">
    <property type="entry name" value="Zn peptidases"/>
    <property type="match status" value="1"/>
</dbReference>
<feature type="domain" description="Cytosol aminopeptidase" evidence="1">
    <location>
        <begin position="11"/>
        <end position="57"/>
    </location>
</feature>
<proteinExistence type="predicted"/>
<dbReference type="SUPFAM" id="SSF53187">
    <property type="entry name" value="Zn-dependent exopeptidases"/>
    <property type="match status" value="1"/>
</dbReference>
<reference evidence="2 3" key="1">
    <citation type="submission" date="2022-05" db="EMBL/GenBank/DDBJ databases">
        <authorList>
            <consortium name="Genoscope - CEA"/>
            <person name="William W."/>
        </authorList>
    </citation>
    <scope>NUCLEOTIDE SEQUENCE [LARGE SCALE GENOMIC DNA]</scope>
</reference>
<evidence type="ECO:0000313" key="2">
    <source>
        <dbReference type="EMBL" id="CAH3148025.1"/>
    </source>
</evidence>
<evidence type="ECO:0000313" key="3">
    <source>
        <dbReference type="Proteomes" id="UP001159427"/>
    </source>
</evidence>
<comment type="caution">
    <text evidence="2">The sequence shown here is derived from an EMBL/GenBank/DDBJ whole genome shotgun (WGS) entry which is preliminary data.</text>
</comment>